<name>A0ABY7EYV6_MYAAR</name>
<accession>A0ABY7EYV6</accession>
<sequence>MFVIGRCVFLKRRMFNEIHTVEIVENHSDTSSDNGVLHITTEGVQYAVVQRQATTQRIETQQSHDADSLMYAELDIKFLEEANARVPPRIKYTPTEYADIEFFLTQESAVDDPSENSEWSCLLEYGDCG</sequence>
<protein>
    <submittedName>
        <fullName evidence="1">Uncharacterized protein</fullName>
    </submittedName>
</protein>
<dbReference type="Proteomes" id="UP001164746">
    <property type="component" value="Chromosome 9"/>
</dbReference>
<keyword evidence="2" id="KW-1185">Reference proteome</keyword>
<reference evidence="1" key="1">
    <citation type="submission" date="2022-11" db="EMBL/GenBank/DDBJ databases">
        <title>Centuries of genome instability and evolution in soft-shell clam transmissible cancer (bioRxiv).</title>
        <authorList>
            <person name="Hart S.F.M."/>
            <person name="Yonemitsu M.A."/>
            <person name="Giersch R.M."/>
            <person name="Beal B.F."/>
            <person name="Arriagada G."/>
            <person name="Davis B.W."/>
            <person name="Ostrander E.A."/>
            <person name="Goff S.P."/>
            <person name="Metzger M.J."/>
        </authorList>
    </citation>
    <scope>NUCLEOTIDE SEQUENCE</scope>
    <source>
        <strain evidence="1">MELC-2E11</strain>
        <tissue evidence="1">Siphon/mantle</tissue>
    </source>
</reference>
<proteinExistence type="predicted"/>
<gene>
    <name evidence="1" type="ORF">MAR_005202</name>
</gene>
<organism evidence="1 2">
    <name type="scientific">Mya arenaria</name>
    <name type="common">Soft-shell clam</name>
    <dbReference type="NCBI Taxonomy" id="6604"/>
    <lineage>
        <taxon>Eukaryota</taxon>
        <taxon>Metazoa</taxon>
        <taxon>Spiralia</taxon>
        <taxon>Lophotrochozoa</taxon>
        <taxon>Mollusca</taxon>
        <taxon>Bivalvia</taxon>
        <taxon>Autobranchia</taxon>
        <taxon>Heteroconchia</taxon>
        <taxon>Euheterodonta</taxon>
        <taxon>Imparidentia</taxon>
        <taxon>Neoheterodontei</taxon>
        <taxon>Myida</taxon>
        <taxon>Myoidea</taxon>
        <taxon>Myidae</taxon>
        <taxon>Mya</taxon>
    </lineage>
</organism>
<evidence type="ECO:0000313" key="1">
    <source>
        <dbReference type="EMBL" id="WAR15097.1"/>
    </source>
</evidence>
<evidence type="ECO:0000313" key="2">
    <source>
        <dbReference type="Proteomes" id="UP001164746"/>
    </source>
</evidence>
<dbReference type="EMBL" id="CP111020">
    <property type="protein sequence ID" value="WAR15097.1"/>
    <property type="molecule type" value="Genomic_DNA"/>
</dbReference>